<dbReference type="GO" id="GO:0005506">
    <property type="term" value="F:iron ion binding"/>
    <property type="evidence" value="ECO:0007669"/>
    <property type="project" value="InterPro"/>
</dbReference>
<evidence type="ECO:0000313" key="12">
    <source>
        <dbReference type="EMBL" id="RAH81909.1"/>
    </source>
</evidence>
<keyword evidence="3 8" id="KW-0349">Heme</keyword>
<comment type="similarity">
    <text evidence="2 9">Belongs to the cytochrome P450 family.</text>
</comment>
<dbReference type="InterPro" id="IPR017972">
    <property type="entry name" value="Cyt_P450_CS"/>
</dbReference>
<evidence type="ECO:0000313" key="13">
    <source>
        <dbReference type="Proteomes" id="UP000249497"/>
    </source>
</evidence>
<dbReference type="InterPro" id="IPR050364">
    <property type="entry name" value="Cytochrome_P450_fung"/>
</dbReference>
<evidence type="ECO:0000256" key="6">
    <source>
        <dbReference type="ARBA" id="ARBA00023004"/>
    </source>
</evidence>
<dbReference type="RefSeq" id="XP_025527803.1">
    <property type="nucleotide sequence ID" value="XM_025674439.1"/>
</dbReference>
<accession>A0A8T8X2Z9</accession>
<evidence type="ECO:0000256" key="11">
    <source>
        <dbReference type="SAM" id="SignalP"/>
    </source>
</evidence>
<reference evidence="12 13" key="1">
    <citation type="submission" date="2018-02" db="EMBL/GenBank/DDBJ databases">
        <title>The genomes of Aspergillus section Nigri reveals drivers in fungal speciation.</title>
        <authorList>
            <consortium name="DOE Joint Genome Institute"/>
            <person name="Vesth T.C."/>
            <person name="Nybo J."/>
            <person name="Theobald S."/>
            <person name="Brandl J."/>
            <person name="Frisvad J.C."/>
            <person name="Nielsen K.F."/>
            <person name="Lyhne E.K."/>
            <person name="Kogle M.E."/>
            <person name="Kuo A."/>
            <person name="Riley R."/>
            <person name="Clum A."/>
            <person name="Nolan M."/>
            <person name="Lipzen A."/>
            <person name="Salamov A."/>
            <person name="Henrissat B."/>
            <person name="Wiebenga A."/>
            <person name="De vries R.P."/>
            <person name="Grigoriev I.V."/>
            <person name="Mortensen U.H."/>
            <person name="Andersen M.R."/>
            <person name="Baker S.E."/>
        </authorList>
    </citation>
    <scope>NUCLEOTIDE SEQUENCE [LARGE SCALE GENOMIC DNA]</scope>
    <source>
        <strain evidence="12 13">CBS 114.51</strain>
    </source>
</reference>
<evidence type="ECO:0000256" key="5">
    <source>
        <dbReference type="ARBA" id="ARBA00023002"/>
    </source>
</evidence>
<dbReference type="GO" id="GO:0020037">
    <property type="term" value="F:heme binding"/>
    <property type="evidence" value="ECO:0007669"/>
    <property type="project" value="InterPro"/>
</dbReference>
<evidence type="ECO:0000256" key="1">
    <source>
        <dbReference type="ARBA" id="ARBA00001971"/>
    </source>
</evidence>
<feature type="chain" id="PRO_5035750388" evidence="11">
    <location>
        <begin position="19"/>
        <end position="553"/>
    </location>
</feature>
<protein>
    <submittedName>
        <fullName evidence="12">Cytochrome P450</fullName>
    </submittedName>
</protein>
<dbReference type="InterPro" id="IPR036396">
    <property type="entry name" value="Cyt_P450_sf"/>
</dbReference>
<keyword evidence="13" id="KW-1185">Reference proteome</keyword>
<dbReference type="Proteomes" id="UP000249497">
    <property type="component" value="Unassembled WGS sequence"/>
</dbReference>
<keyword evidence="7 9" id="KW-0503">Monooxygenase</keyword>
<evidence type="ECO:0000256" key="9">
    <source>
        <dbReference type="RuleBase" id="RU000461"/>
    </source>
</evidence>
<dbReference type="CDD" id="cd11065">
    <property type="entry name" value="CYP64-like"/>
    <property type="match status" value="1"/>
</dbReference>
<dbReference type="EMBL" id="KZ824792">
    <property type="protein sequence ID" value="RAH81909.1"/>
    <property type="molecule type" value="Genomic_DNA"/>
</dbReference>
<dbReference type="GO" id="GO:0004497">
    <property type="term" value="F:monooxygenase activity"/>
    <property type="evidence" value="ECO:0007669"/>
    <property type="project" value="UniProtKB-KW"/>
</dbReference>
<dbReference type="PRINTS" id="PR00463">
    <property type="entry name" value="EP450I"/>
</dbReference>
<keyword evidence="5 9" id="KW-0560">Oxidoreductase</keyword>
<evidence type="ECO:0000256" key="7">
    <source>
        <dbReference type="ARBA" id="ARBA00023033"/>
    </source>
</evidence>
<dbReference type="Pfam" id="PF00067">
    <property type="entry name" value="p450"/>
    <property type="match status" value="1"/>
</dbReference>
<dbReference type="SUPFAM" id="SSF48264">
    <property type="entry name" value="Cytochrome P450"/>
    <property type="match status" value="1"/>
</dbReference>
<dbReference type="Gene3D" id="1.10.630.10">
    <property type="entry name" value="Cytochrome P450"/>
    <property type="match status" value="1"/>
</dbReference>
<feature type="binding site" description="axial binding residue" evidence="8">
    <location>
        <position position="469"/>
    </location>
    <ligand>
        <name>heme</name>
        <dbReference type="ChEBI" id="CHEBI:30413"/>
    </ligand>
    <ligandPart>
        <name>Fe</name>
        <dbReference type="ChEBI" id="CHEBI:18248"/>
    </ligandPart>
</feature>
<evidence type="ECO:0000256" key="4">
    <source>
        <dbReference type="ARBA" id="ARBA00022723"/>
    </source>
</evidence>
<keyword evidence="6 8" id="KW-0408">Iron</keyword>
<keyword evidence="11" id="KW-0732">Signal</keyword>
<dbReference type="PROSITE" id="PS00086">
    <property type="entry name" value="CYTOCHROME_P450"/>
    <property type="match status" value="1"/>
</dbReference>
<dbReference type="GeneID" id="37178131"/>
<feature type="signal peptide" evidence="11">
    <location>
        <begin position="1"/>
        <end position="18"/>
    </location>
</feature>
<gene>
    <name evidence="12" type="ORF">BO86DRAFT_409782</name>
</gene>
<comment type="cofactor">
    <cofactor evidence="1 8">
        <name>heme</name>
        <dbReference type="ChEBI" id="CHEBI:30413"/>
    </cofactor>
</comment>
<name>A0A8T8X2Z9_ASPJA</name>
<dbReference type="InterPro" id="IPR001128">
    <property type="entry name" value="Cyt_P450"/>
</dbReference>
<dbReference type="OrthoDB" id="2789670at2759"/>
<evidence type="ECO:0000256" key="2">
    <source>
        <dbReference type="ARBA" id="ARBA00010617"/>
    </source>
</evidence>
<keyword evidence="4 8" id="KW-0479">Metal-binding</keyword>
<organism evidence="12 13">
    <name type="scientific">Aspergillus japonicus CBS 114.51</name>
    <dbReference type="NCBI Taxonomy" id="1448312"/>
    <lineage>
        <taxon>Eukaryota</taxon>
        <taxon>Fungi</taxon>
        <taxon>Dikarya</taxon>
        <taxon>Ascomycota</taxon>
        <taxon>Pezizomycotina</taxon>
        <taxon>Eurotiomycetes</taxon>
        <taxon>Eurotiomycetidae</taxon>
        <taxon>Eurotiales</taxon>
        <taxon>Aspergillaceae</taxon>
        <taxon>Aspergillus</taxon>
        <taxon>Aspergillus subgen. Circumdati</taxon>
    </lineage>
</organism>
<evidence type="ECO:0000256" key="8">
    <source>
        <dbReference type="PIRSR" id="PIRSR602401-1"/>
    </source>
</evidence>
<evidence type="ECO:0000256" key="3">
    <source>
        <dbReference type="ARBA" id="ARBA00022617"/>
    </source>
</evidence>
<feature type="region of interest" description="Disordered" evidence="10">
    <location>
        <begin position="425"/>
        <end position="450"/>
    </location>
</feature>
<feature type="region of interest" description="Disordered" evidence="10">
    <location>
        <begin position="22"/>
        <end position="45"/>
    </location>
</feature>
<dbReference type="PRINTS" id="PR00385">
    <property type="entry name" value="P450"/>
</dbReference>
<dbReference type="GO" id="GO:0016705">
    <property type="term" value="F:oxidoreductase activity, acting on paired donors, with incorporation or reduction of molecular oxygen"/>
    <property type="evidence" value="ECO:0007669"/>
    <property type="project" value="InterPro"/>
</dbReference>
<dbReference type="AlphaFoldDB" id="A0A8T8X2Z9"/>
<dbReference type="PANTHER" id="PTHR46300:SF7">
    <property type="entry name" value="P450, PUTATIVE (EUROFUNG)-RELATED"/>
    <property type="match status" value="1"/>
</dbReference>
<sequence length="553" mass="60711">MLSALLAALLLLAGYLTTTTLTSRKKHPPLPPGPPRQPIIGNLNDLPRPGQQDWKHWLKHKELYGPISSLSVLGQTIIILNEARHAVELLEKRSAIYSSRPQQNFAEMSGWHNVLGSVKSTERLRATRKNLHQEIGSNKSVARFDAVQTAEVGRFLMRVLEAPGRLMEHIRKETGAIILKIGYGYTVEPHGRDPLVELADRAMEDFSVAMLPATYLVDYLPFLRHLPACFPGASFIRTARGYNKTVTAFSDLPYAFVQHQMHHDTEYTPSFLSNLLLHQPALPLPRGSEAEVTVKWSAASLYAGGADTTVSSMATFFLAMALFPAVQRKAQAELDMVLGAAARLPTFADRENLPYINALIKEVFRWHPVVPMDLSHVVTQEDEYEGYWIPKGASVLANIWAFTHDPDVYPDPEAFRPERFLPAATVTNGGGGGGGDGGGGDGGGAAATTTTDVQRDPHLLVFGFGRRVCPGRTLADANVYLTIAQALTVFRIQGPENADWKPEFLPGVISHPVVPAGLRIEARSEAHAALVREVERVFPFEKSHSGELVGLSY</sequence>
<feature type="compositionally biased region" description="Gly residues" evidence="10">
    <location>
        <begin position="428"/>
        <end position="445"/>
    </location>
</feature>
<dbReference type="InterPro" id="IPR002401">
    <property type="entry name" value="Cyt_P450_E_grp-I"/>
</dbReference>
<evidence type="ECO:0000256" key="10">
    <source>
        <dbReference type="SAM" id="MobiDB-lite"/>
    </source>
</evidence>
<dbReference type="PANTHER" id="PTHR46300">
    <property type="entry name" value="P450, PUTATIVE (EUROFUNG)-RELATED-RELATED"/>
    <property type="match status" value="1"/>
</dbReference>
<proteinExistence type="inferred from homology"/>